<feature type="transmembrane region" description="Helical" evidence="12">
    <location>
        <begin position="251"/>
        <end position="272"/>
    </location>
</feature>
<keyword evidence="10" id="KW-1015">Disulfide bond</keyword>
<sequence>MTDSLKQTDPVESTRIVRRLAWLLIALAWPLIWIGGLVTTYDAGMSVPDWPGTYGYNLFLYPLSTWLSGPFDIMVEHGHRLLGSVVGLVAIALLWAAWRKEDRFWFVMLCFAILIAVIAQGVLGGLRVVMSDQVLAMIHGCVGPAFFALAAAAVVGSSRWWRRQASGEISEAEQTRRPGRLTVAAAGVLAVASYGQLVLGAMLRHAQPGASPDGFAALAVAHMLIALGILVFAALLWPLIRGCGDLTLSRLASALVIFVALQIVLGLGTWVVNYGFPSFLRWMPGADGFLVRAKGFVESWIVTGHVAIGSLILALAVSLSLMVLRCRHAEAAVSDRGVAVPVDATKPQTSVAAAV</sequence>
<feature type="transmembrane region" description="Helical" evidence="12">
    <location>
        <begin position="181"/>
        <end position="203"/>
    </location>
</feature>
<proteinExistence type="predicted"/>
<evidence type="ECO:0000256" key="11">
    <source>
        <dbReference type="ARBA" id="ARBA00023444"/>
    </source>
</evidence>
<evidence type="ECO:0000256" key="8">
    <source>
        <dbReference type="ARBA" id="ARBA00023133"/>
    </source>
</evidence>
<keyword evidence="6" id="KW-0560">Oxidoreductase</keyword>
<evidence type="ECO:0000256" key="6">
    <source>
        <dbReference type="ARBA" id="ARBA00023002"/>
    </source>
</evidence>
<dbReference type="EMBL" id="SJPL01000001">
    <property type="protein sequence ID" value="TWT71137.1"/>
    <property type="molecule type" value="Genomic_DNA"/>
</dbReference>
<comment type="pathway">
    <text evidence="11">Porphyrin-containing compound metabolism.</text>
</comment>
<dbReference type="GO" id="GO:0016020">
    <property type="term" value="C:membrane"/>
    <property type="evidence" value="ECO:0007669"/>
    <property type="project" value="UniProtKB-SubCell"/>
</dbReference>
<dbReference type="InterPro" id="IPR050450">
    <property type="entry name" value="COX15/CtaA_HemeA_synthase"/>
</dbReference>
<dbReference type="OrthoDB" id="128939at2"/>
<name>A0A5C5Y623_9PLAN</name>
<keyword evidence="3 12" id="KW-0812">Transmembrane</keyword>
<evidence type="ECO:0000313" key="14">
    <source>
        <dbReference type="Proteomes" id="UP000317238"/>
    </source>
</evidence>
<dbReference type="GO" id="GO:0006784">
    <property type="term" value="P:heme A biosynthetic process"/>
    <property type="evidence" value="ECO:0007669"/>
    <property type="project" value="InterPro"/>
</dbReference>
<dbReference type="PANTHER" id="PTHR35457">
    <property type="entry name" value="HEME A SYNTHASE"/>
    <property type="match status" value="1"/>
</dbReference>
<dbReference type="InterPro" id="IPR003780">
    <property type="entry name" value="COX15/CtaA_fam"/>
</dbReference>
<feature type="transmembrane region" description="Helical" evidence="12">
    <location>
        <begin position="215"/>
        <end position="239"/>
    </location>
</feature>
<dbReference type="RefSeq" id="WP_145303424.1">
    <property type="nucleotide sequence ID" value="NZ_CP036319.1"/>
</dbReference>
<evidence type="ECO:0000256" key="12">
    <source>
        <dbReference type="SAM" id="Phobius"/>
    </source>
</evidence>
<protein>
    <submittedName>
        <fullName evidence="13">Heme A synthase</fullName>
    </submittedName>
</protein>
<evidence type="ECO:0000256" key="10">
    <source>
        <dbReference type="ARBA" id="ARBA00023157"/>
    </source>
</evidence>
<dbReference type="AlphaFoldDB" id="A0A5C5Y623"/>
<keyword evidence="4" id="KW-0479">Metal-binding</keyword>
<evidence type="ECO:0000256" key="2">
    <source>
        <dbReference type="ARBA" id="ARBA00022475"/>
    </source>
</evidence>
<feature type="transmembrane region" description="Helical" evidence="12">
    <location>
        <begin position="20"/>
        <end position="41"/>
    </location>
</feature>
<dbReference type="GO" id="GO:0046872">
    <property type="term" value="F:metal ion binding"/>
    <property type="evidence" value="ECO:0007669"/>
    <property type="project" value="UniProtKB-KW"/>
</dbReference>
<evidence type="ECO:0000256" key="4">
    <source>
        <dbReference type="ARBA" id="ARBA00022723"/>
    </source>
</evidence>
<organism evidence="13 14">
    <name type="scientific">Crateriforma conspicua</name>
    <dbReference type="NCBI Taxonomy" id="2527996"/>
    <lineage>
        <taxon>Bacteria</taxon>
        <taxon>Pseudomonadati</taxon>
        <taxon>Planctomycetota</taxon>
        <taxon>Planctomycetia</taxon>
        <taxon>Planctomycetales</taxon>
        <taxon>Planctomycetaceae</taxon>
        <taxon>Crateriforma</taxon>
    </lineage>
</organism>
<keyword evidence="9 12" id="KW-0472">Membrane</keyword>
<dbReference type="GO" id="GO:0016491">
    <property type="term" value="F:oxidoreductase activity"/>
    <property type="evidence" value="ECO:0007669"/>
    <property type="project" value="UniProtKB-KW"/>
</dbReference>
<dbReference type="Proteomes" id="UP000317238">
    <property type="component" value="Unassembled WGS sequence"/>
</dbReference>
<keyword evidence="8" id="KW-0350">Heme biosynthesis</keyword>
<evidence type="ECO:0000256" key="1">
    <source>
        <dbReference type="ARBA" id="ARBA00004141"/>
    </source>
</evidence>
<comment type="caution">
    <text evidence="13">The sequence shown here is derived from an EMBL/GenBank/DDBJ whole genome shotgun (WGS) entry which is preliminary data.</text>
</comment>
<evidence type="ECO:0000313" key="13">
    <source>
        <dbReference type="EMBL" id="TWT71137.1"/>
    </source>
</evidence>
<evidence type="ECO:0000256" key="5">
    <source>
        <dbReference type="ARBA" id="ARBA00022989"/>
    </source>
</evidence>
<comment type="subcellular location">
    <subcellularLocation>
        <location evidence="1">Membrane</location>
        <topology evidence="1">Multi-pass membrane protein</topology>
    </subcellularLocation>
</comment>
<feature type="transmembrane region" description="Helical" evidence="12">
    <location>
        <begin position="300"/>
        <end position="324"/>
    </location>
</feature>
<dbReference type="PANTHER" id="PTHR35457:SF1">
    <property type="entry name" value="HEME A SYNTHASE"/>
    <property type="match status" value="1"/>
</dbReference>
<evidence type="ECO:0000256" key="9">
    <source>
        <dbReference type="ARBA" id="ARBA00023136"/>
    </source>
</evidence>
<keyword evidence="14" id="KW-1185">Reference proteome</keyword>
<dbReference type="Pfam" id="PF02628">
    <property type="entry name" value="COX15-CtaA"/>
    <property type="match status" value="1"/>
</dbReference>
<keyword evidence="7" id="KW-0408">Iron</keyword>
<keyword evidence="2" id="KW-1003">Cell membrane</keyword>
<reference evidence="13 14" key="1">
    <citation type="submission" date="2019-02" db="EMBL/GenBank/DDBJ databases">
        <title>Deep-cultivation of Planctomycetes and their phenomic and genomic characterization uncovers novel biology.</title>
        <authorList>
            <person name="Wiegand S."/>
            <person name="Jogler M."/>
            <person name="Boedeker C."/>
            <person name="Pinto D."/>
            <person name="Vollmers J."/>
            <person name="Rivas-Marin E."/>
            <person name="Kohn T."/>
            <person name="Peeters S.H."/>
            <person name="Heuer A."/>
            <person name="Rast P."/>
            <person name="Oberbeckmann S."/>
            <person name="Bunk B."/>
            <person name="Jeske O."/>
            <person name="Meyerdierks A."/>
            <person name="Storesund J.E."/>
            <person name="Kallscheuer N."/>
            <person name="Luecker S."/>
            <person name="Lage O.M."/>
            <person name="Pohl T."/>
            <person name="Merkel B.J."/>
            <person name="Hornburger P."/>
            <person name="Mueller R.-W."/>
            <person name="Bruemmer F."/>
            <person name="Labrenz M."/>
            <person name="Spormann A.M."/>
            <person name="Op Den Camp H."/>
            <person name="Overmann J."/>
            <person name="Amann R."/>
            <person name="Jetten M.S.M."/>
            <person name="Mascher T."/>
            <person name="Medema M.H."/>
            <person name="Devos D.P."/>
            <person name="Kaster A.-K."/>
            <person name="Ovreas L."/>
            <person name="Rohde M."/>
            <person name="Galperin M.Y."/>
            <person name="Jogler C."/>
        </authorList>
    </citation>
    <scope>NUCLEOTIDE SEQUENCE [LARGE SCALE GENOMIC DNA]</scope>
    <source>
        <strain evidence="13 14">Pan14r</strain>
    </source>
</reference>
<accession>A0A5C5Y623</accession>
<feature type="transmembrane region" description="Helical" evidence="12">
    <location>
        <begin position="81"/>
        <end position="98"/>
    </location>
</feature>
<gene>
    <name evidence="13" type="primary">ctaA</name>
    <name evidence="13" type="ORF">Pan14r_34470</name>
</gene>
<keyword evidence="5 12" id="KW-1133">Transmembrane helix</keyword>
<evidence type="ECO:0000256" key="3">
    <source>
        <dbReference type="ARBA" id="ARBA00022692"/>
    </source>
</evidence>
<evidence type="ECO:0000256" key="7">
    <source>
        <dbReference type="ARBA" id="ARBA00023004"/>
    </source>
</evidence>
<feature type="transmembrane region" description="Helical" evidence="12">
    <location>
        <begin position="136"/>
        <end position="161"/>
    </location>
</feature>
<feature type="transmembrane region" description="Helical" evidence="12">
    <location>
        <begin position="105"/>
        <end position="130"/>
    </location>
</feature>